<sequence>MLYFRLYLRTAFLWYDHVTAVTLADLMKDIDDFVFKNIQCSAICLAKFADELVPFLVKALGIVPQMKWVDDGLVNKNDRVPIQEQFAFCFNTVLSDLAALLPEYRDVIVNAQIFECFCSV</sequence>
<keyword evidence="2" id="KW-1185">Reference proteome</keyword>
<protein>
    <submittedName>
        <fullName evidence="1">Uncharacterized protein</fullName>
    </submittedName>
</protein>
<gene>
    <name evidence="1" type="ORF">ANCCEY_13485</name>
</gene>
<dbReference type="AlphaFoldDB" id="A0A0D6L7F3"/>
<dbReference type="Proteomes" id="UP000054495">
    <property type="component" value="Unassembled WGS sequence"/>
</dbReference>
<dbReference type="EMBL" id="KE125678">
    <property type="protein sequence ID" value="EPB67424.1"/>
    <property type="molecule type" value="Genomic_DNA"/>
</dbReference>
<evidence type="ECO:0000313" key="2">
    <source>
        <dbReference type="Proteomes" id="UP000054495"/>
    </source>
</evidence>
<reference evidence="1 2" key="1">
    <citation type="submission" date="2013-05" db="EMBL/GenBank/DDBJ databases">
        <title>Draft genome of the parasitic nematode Anyclostoma ceylanicum.</title>
        <authorList>
            <person name="Mitreva M."/>
        </authorList>
    </citation>
    <scope>NUCLEOTIDE SEQUENCE [LARGE SCALE GENOMIC DNA]</scope>
</reference>
<proteinExistence type="predicted"/>
<organism evidence="1 2">
    <name type="scientific">Ancylostoma ceylanicum</name>
    <dbReference type="NCBI Taxonomy" id="53326"/>
    <lineage>
        <taxon>Eukaryota</taxon>
        <taxon>Metazoa</taxon>
        <taxon>Ecdysozoa</taxon>
        <taxon>Nematoda</taxon>
        <taxon>Chromadorea</taxon>
        <taxon>Rhabditida</taxon>
        <taxon>Rhabditina</taxon>
        <taxon>Rhabditomorpha</taxon>
        <taxon>Strongyloidea</taxon>
        <taxon>Ancylostomatidae</taxon>
        <taxon>Ancylostomatinae</taxon>
        <taxon>Ancylostoma</taxon>
    </lineage>
</organism>
<evidence type="ECO:0000313" key="1">
    <source>
        <dbReference type="EMBL" id="EPB67424.1"/>
    </source>
</evidence>
<name>A0A0D6L7F3_9BILA</name>
<accession>A0A0D6L7F3</accession>